<dbReference type="InterPro" id="IPR005119">
    <property type="entry name" value="LysR_subst-bd"/>
</dbReference>
<evidence type="ECO:0000256" key="1">
    <source>
        <dbReference type="ARBA" id="ARBA00009437"/>
    </source>
</evidence>
<dbReference type="InterPro" id="IPR036388">
    <property type="entry name" value="WH-like_DNA-bd_sf"/>
</dbReference>
<sequence length="288" mass="31091">MSLNDWDHVRTFLGVVDAGSVSAAARAMQVEHTTVARRIDALEQQLGLRLFDRLPRGWALTAEAQAIVPTARAVETQMFALLSAAQAEVPLAGTVRVSAPPALVSCLLAQALPAALARHPQIGLELLAETRTADVQRREADIAIRYRKPDAPGLVAKSLGTVHYALYAAPHYAARRAREGGWAYLGFDASLKDAPQSVWLERHAQGQRCAMRSNDLLALAAAARAGLGAAVLPSYVAQHVRGLEQLDVPCPVQRKLWLVMHEDVRRAPRVRATADALTGVFDAQATLL</sequence>
<feature type="domain" description="HTH lysR-type" evidence="5">
    <location>
        <begin position="1"/>
        <end position="61"/>
    </location>
</feature>
<organism evidence="6 7">
    <name type="scientific">Zemynaea arenosa</name>
    <dbReference type="NCBI Taxonomy" id="2561931"/>
    <lineage>
        <taxon>Bacteria</taxon>
        <taxon>Pseudomonadati</taxon>
        <taxon>Pseudomonadota</taxon>
        <taxon>Betaproteobacteria</taxon>
        <taxon>Burkholderiales</taxon>
        <taxon>Oxalobacteraceae</taxon>
        <taxon>Telluria group</taxon>
        <taxon>Zemynaea</taxon>
    </lineage>
</organism>
<keyword evidence="7" id="KW-1185">Reference proteome</keyword>
<dbReference type="EMBL" id="SPVF01000180">
    <property type="protein sequence ID" value="TFW17581.1"/>
    <property type="molecule type" value="Genomic_DNA"/>
</dbReference>
<dbReference type="Pfam" id="PF00126">
    <property type="entry name" value="HTH_1"/>
    <property type="match status" value="1"/>
</dbReference>
<dbReference type="PANTHER" id="PTHR30579:SF3">
    <property type="entry name" value="TRANSCRIPTIONAL REGULATORY PROTEIN"/>
    <property type="match status" value="1"/>
</dbReference>
<dbReference type="SUPFAM" id="SSF53850">
    <property type="entry name" value="Periplasmic binding protein-like II"/>
    <property type="match status" value="1"/>
</dbReference>
<evidence type="ECO:0000313" key="7">
    <source>
        <dbReference type="Proteomes" id="UP000298438"/>
    </source>
</evidence>
<reference evidence="6 7" key="1">
    <citation type="submission" date="2019-03" db="EMBL/GenBank/DDBJ databases">
        <title>Draft Genome Sequence of Massilia arenosa sp. nov., a Novel Massilia Species Isolated from a Sandy-loam Maize Soil.</title>
        <authorList>
            <person name="Raths R."/>
            <person name="Peta V."/>
            <person name="Bucking H."/>
        </authorList>
    </citation>
    <scope>NUCLEOTIDE SEQUENCE [LARGE SCALE GENOMIC DNA]</scope>
    <source>
        <strain evidence="6 7">MC02</strain>
    </source>
</reference>
<comment type="similarity">
    <text evidence="1">Belongs to the LysR transcriptional regulatory family.</text>
</comment>
<dbReference type="InterPro" id="IPR036390">
    <property type="entry name" value="WH_DNA-bd_sf"/>
</dbReference>
<name>A0A4Y9SAJ1_9BURK</name>
<keyword evidence="3" id="KW-0238">DNA-binding</keyword>
<comment type="caution">
    <text evidence="6">The sequence shown here is derived from an EMBL/GenBank/DDBJ whole genome shotgun (WGS) entry which is preliminary data.</text>
</comment>
<accession>A0A4Y9SAJ1</accession>
<evidence type="ECO:0000256" key="3">
    <source>
        <dbReference type="ARBA" id="ARBA00023125"/>
    </source>
</evidence>
<evidence type="ECO:0000313" key="6">
    <source>
        <dbReference type="EMBL" id="TFW17581.1"/>
    </source>
</evidence>
<keyword evidence="4" id="KW-0804">Transcription</keyword>
<dbReference type="GO" id="GO:0003677">
    <property type="term" value="F:DNA binding"/>
    <property type="evidence" value="ECO:0007669"/>
    <property type="project" value="UniProtKB-KW"/>
</dbReference>
<dbReference type="Proteomes" id="UP000298438">
    <property type="component" value="Unassembled WGS sequence"/>
</dbReference>
<dbReference type="Gene3D" id="3.40.190.290">
    <property type="match status" value="1"/>
</dbReference>
<evidence type="ECO:0000256" key="4">
    <source>
        <dbReference type="ARBA" id="ARBA00023163"/>
    </source>
</evidence>
<gene>
    <name evidence="6" type="ORF">E4L96_14165</name>
</gene>
<dbReference type="OrthoDB" id="9072091at2"/>
<evidence type="ECO:0000259" key="5">
    <source>
        <dbReference type="PROSITE" id="PS50931"/>
    </source>
</evidence>
<dbReference type="Gene3D" id="1.10.10.10">
    <property type="entry name" value="Winged helix-like DNA-binding domain superfamily/Winged helix DNA-binding domain"/>
    <property type="match status" value="1"/>
</dbReference>
<protein>
    <submittedName>
        <fullName evidence="6">LysR family transcriptional regulator</fullName>
    </submittedName>
</protein>
<evidence type="ECO:0000256" key="2">
    <source>
        <dbReference type="ARBA" id="ARBA00023015"/>
    </source>
</evidence>
<dbReference type="InterPro" id="IPR050176">
    <property type="entry name" value="LTTR"/>
</dbReference>
<keyword evidence="2" id="KW-0805">Transcription regulation</keyword>
<dbReference type="AlphaFoldDB" id="A0A4Y9SAJ1"/>
<dbReference type="Pfam" id="PF03466">
    <property type="entry name" value="LysR_substrate"/>
    <property type="match status" value="1"/>
</dbReference>
<dbReference type="PROSITE" id="PS50931">
    <property type="entry name" value="HTH_LYSR"/>
    <property type="match status" value="1"/>
</dbReference>
<dbReference type="PANTHER" id="PTHR30579">
    <property type="entry name" value="TRANSCRIPTIONAL REGULATOR"/>
    <property type="match status" value="1"/>
</dbReference>
<dbReference type="RefSeq" id="WP_135207876.1">
    <property type="nucleotide sequence ID" value="NZ_SPVF01000180.1"/>
</dbReference>
<proteinExistence type="inferred from homology"/>
<dbReference type="GO" id="GO:0003700">
    <property type="term" value="F:DNA-binding transcription factor activity"/>
    <property type="evidence" value="ECO:0007669"/>
    <property type="project" value="InterPro"/>
</dbReference>
<dbReference type="InterPro" id="IPR000847">
    <property type="entry name" value="LysR_HTH_N"/>
</dbReference>
<dbReference type="SUPFAM" id="SSF46785">
    <property type="entry name" value="Winged helix' DNA-binding domain"/>
    <property type="match status" value="1"/>
</dbReference>